<dbReference type="Pfam" id="PF03737">
    <property type="entry name" value="RraA-like"/>
    <property type="match status" value="1"/>
</dbReference>
<dbReference type="InterPro" id="IPR005493">
    <property type="entry name" value="RraA/RraA-like"/>
</dbReference>
<evidence type="ECO:0000313" key="2">
    <source>
        <dbReference type="EMBL" id="MDT7830343.1"/>
    </source>
</evidence>
<dbReference type="PROSITE" id="PS51257">
    <property type="entry name" value="PROKAR_LIPOPROTEIN"/>
    <property type="match status" value="1"/>
</dbReference>
<dbReference type="EMBL" id="JAVTTP010000001">
    <property type="protein sequence ID" value="MDT7830343.1"/>
    <property type="molecule type" value="Genomic_DNA"/>
</dbReference>
<feature type="chain" id="PRO_5046825661" evidence="1">
    <location>
        <begin position="35"/>
        <end position="322"/>
    </location>
</feature>
<reference evidence="2 3" key="1">
    <citation type="submission" date="2023-09" db="EMBL/GenBank/DDBJ databases">
        <title>Novel taxa isolated from Blanes Bay.</title>
        <authorList>
            <person name="Rey-Velasco X."/>
            <person name="Lucena T."/>
        </authorList>
    </citation>
    <scope>NUCLEOTIDE SEQUENCE [LARGE SCALE GENOMIC DNA]</scope>
    <source>
        <strain evidence="2 3">S334</strain>
    </source>
</reference>
<feature type="signal peptide" evidence="1">
    <location>
        <begin position="1"/>
        <end position="34"/>
    </location>
</feature>
<keyword evidence="1" id="KW-0732">Signal</keyword>
<sequence length="322" mass="36303">MKKISIKNQFMNKNLQIVLTTLFALACFSLSAQVAASPDYIKQLTSDWQGERFDDGRPHVPDALLQRLKKIQMEEAWGYLRGKGYNNQYDGDWEILHPNKVMTGRALTAQYMPLRKDYKQMVKMKGADENRDTIGGSNSWPIEILRPGDVYVADGYGRVIDGTLIGSNLGTAIYNNSKNGVIFDGGVRDVAGLMTIEGFNGWWRGQDPSYLQEEMLTSINTPIRIGRATVLPGDAVLANSYGVVFIPSHLVADLVLSSEIVALRDIFGFQRLRENTYTPGQIDTKWTDEIKADFADWLKKYPDEKLPMTRKDLNDHLSADRN</sequence>
<proteinExistence type="predicted"/>
<dbReference type="SUPFAM" id="SSF89562">
    <property type="entry name" value="RraA-like"/>
    <property type="match status" value="1"/>
</dbReference>
<dbReference type="Proteomes" id="UP001250656">
    <property type="component" value="Unassembled WGS sequence"/>
</dbReference>
<comment type="caution">
    <text evidence="2">The sequence shown here is derived from an EMBL/GenBank/DDBJ whole genome shotgun (WGS) entry which is preliminary data.</text>
</comment>
<dbReference type="RefSeq" id="WP_314016590.1">
    <property type="nucleotide sequence ID" value="NZ_JAVTTP010000001.1"/>
</dbReference>
<gene>
    <name evidence="2" type="ORF">RQM65_16865</name>
</gene>
<protein>
    <submittedName>
        <fullName evidence="2">RraA family protein</fullName>
    </submittedName>
</protein>
<accession>A0ABU3L9W4</accession>
<keyword evidence="3" id="KW-1185">Reference proteome</keyword>
<dbReference type="Gene3D" id="3.50.30.40">
    <property type="entry name" value="Ribonuclease E inhibitor RraA/RraA-like"/>
    <property type="match status" value="1"/>
</dbReference>
<organism evidence="2 3">
    <name type="scientific">Pricia mediterranea</name>
    <dbReference type="NCBI Taxonomy" id="3076079"/>
    <lineage>
        <taxon>Bacteria</taxon>
        <taxon>Pseudomonadati</taxon>
        <taxon>Bacteroidota</taxon>
        <taxon>Flavobacteriia</taxon>
        <taxon>Flavobacteriales</taxon>
        <taxon>Flavobacteriaceae</taxon>
        <taxon>Pricia</taxon>
    </lineage>
</organism>
<evidence type="ECO:0000256" key="1">
    <source>
        <dbReference type="SAM" id="SignalP"/>
    </source>
</evidence>
<name>A0ABU3L9W4_9FLAO</name>
<dbReference type="InterPro" id="IPR036704">
    <property type="entry name" value="RraA/RraA-like_sf"/>
</dbReference>
<evidence type="ECO:0000313" key="3">
    <source>
        <dbReference type="Proteomes" id="UP001250656"/>
    </source>
</evidence>